<evidence type="ECO:0000313" key="1">
    <source>
        <dbReference type="EMBL" id="MEQ3542289.1"/>
    </source>
</evidence>
<accession>A0ABV1K225</accession>
<dbReference type="EMBL" id="JBEDNP010000030">
    <property type="protein sequence ID" value="MEQ3542289.1"/>
    <property type="molecule type" value="Genomic_DNA"/>
</dbReference>
<dbReference type="Proteomes" id="UP001464923">
    <property type="component" value="Unassembled WGS sequence"/>
</dbReference>
<organism evidence="1 2">
    <name type="scientific">Pseudonocardia tropica</name>
    <dbReference type="NCBI Taxonomy" id="681289"/>
    <lineage>
        <taxon>Bacteria</taxon>
        <taxon>Bacillati</taxon>
        <taxon>Actinomycetota</taxon>
        <taxon>Actinomycetes</taxon>
        <taxon>Pseudonocardiales</taxon>
        <taxon>Pseudonocardiaceae</taxon>
        <taxon>Pseudonocardia</taxon>
    </lineage>
</organism>
<sequence length="83" mass="9205">MTELFDRTDEALQVLQRQVEHYGDHRLLADDEGADPATRIAEITARLSATRAALAPARQRVREYRSAAAHLSVAIDPDPQAQP</sequence>
<name>A0ABV1K225_9PSEU</name>
<gene>
    <name evidence="1" type="ORF">WHI96_26115</name>
</gene>
<dbReference type="RefSeq" id="WP_345645658.1">
    <property type="nucleotide sequence ID" value="NZ_BAABLY010000035.1"/>
</dbReference>
<evidence type="ECO:0000313" key="2">
    <source>
        <dbReference type="Proteomes" id="UP001464923"/>
    </source>
</evidence>
<proteinExistence type="predicted"/>
<comment type="caution">
    <text evidence="1">The sequence shown here is derived from an EMBL/GenBank/DDBJ whole genome shotgun (WGS) entry which is preliminary data.</text>
</comment>
<protein>
    <submittedName>
        <fullName evidence="1">Uncharacterized protein</fullName>
    </submittedName>
</protein>
<reference evidence="1 2" key="1">
    <citation type="submission" date="2024-03" db="EMBL/GenBank/DDBJ databases">
        <title>Draft genome sequence of Pseudonocardia tropica JCM 19149.</title>
        <authorList>
            <person name="Butdee W."/>
            <person name="Duangmal K."/>
        </authorList>
    </citation>
    <scope>NUCLEOTIDE SEQUENCE [LARGE SCALE GENOMIC DNA]</scope>
    <source>
        <strain evidence="1 2">JCM 19149</strain>
    </source>
</reference>
<keyword evidence="2" id="KW-1185">Reference proteome</keyword>